<dbReference type="InterPro" id="IPR001387">
    <property type="entry name" value="Cro/C1-type_HTH"/>
</dbReference>
<protein>
    <recommendedName>
        <fullName evidence="1">HTH cro/C1-type domain-containing protein</fullName>
    </recommendedName>
</protein>
<organism evidence="2 3">
    <name type="scientific">Paenibacillus glycanilyticus</name>
    <dbReference type="NCBI Taxonomy" id="126569"/>
    <lineage>
        <taxon>Bacteria</taxon>
        <taxon>Bacillati</taxon>
        <taxon>Bacillota</taxon>
        <taxon>Bacilli</taxon>
        <taxon>Bacillales</taxon>
        <taxon>Paenibacillaceae</taxon>
        <taxon>Paenibacillus</taxon>
    </lineage>
</organism>
<sequence>MPLKARRCLISELLKERGWTQRLLAEKSGVSEKVISFYTTDRRTQMSLVIAVQLADALDVSPRDLYEWTQE</sequence>
<dbReference type="SUPFAM" id="SSF47413">
    <property type="entry name" value="lambda repressor-like DNA-binding domains"/>
    <property type="match status" value="1"/>
</dbReference>
<dbReference type="PROSITE" id="PS50943">
    <property type="entry name" value="HTH_CROC1"/>
    <property type="match status" value="1"/>
</dbReference>
<dbReference type="RefSeq" id="WP_317981522.1">
    <property type="nucleotide sequence ID" value="NZ_BTCL01000021.1"/>
</dbReference>
<accession>A0ABQ6NRZ0</accession>
<reference evidence="2 3" key="1">
    <citation type="submission" date="2023-05" db="EMBL/GenBank/DDBJ databases">
        <title>Draft genome of Paenibacillus sp. CCS26.</title>
        <authorList>
            <person name="Akita H."/>
            <person name="Shinto Y."/>
            <person name="Kimura Z."/>
        </authorList>
    </citation>
    <scope>NUCLEOTIDE SEQUENCE [LARGE SCALE GENOMIC DNA]</scope>
    <source>
        <strain evidence="2 3">CCS26</strain>
    </source>
</reference>
<dbReference type="Gene3D" id="1.10.260.40">
    <property type="entry name" value="lambda repressor-like DNA-binding domains"/>
    <property type="match status" value="1"/>
</dbReference>
<dbReference type="SMART" id="SM00530">
    <property type="entry name" value="HTH_XRE"/>
    <property type="match status" value="1"/>
</dbReference>
<feature type="domain" description="HTH cro/C1-type" evidence="1">
    <location>
        <begin position="10"/>
        <end position="65"/>
    </location>
</feature>
<keyword evidence="3" id="KW-1185">Reference proteome</keyword>
<name>A0ABQ6NRZ0_9BACL</name>
<proteinExistence type="predicted"/>
<evidence type="ECO:0000313" key="3">
    <source>
        <dbReference type="Proteomes" id="UP001285921"/>
    </source>
</evidence>
<dbReference type="CDD" id="cd00093">
    <property type="entry name" value="HTH_XRE"/>
    <property type="match status" value="1"/>
</dbReference>
<dbReference type="InterPro" id="IPR010982">
    <property type="entry name" value="Lambda_DNA-bd_dom_sf"/>
</dbReference>
<evidence type="ECO:0000259" key="1">
    <source>
        <dbReference type="PROSITE" id="PS50943"/>
    </source>
</evidence>
<gene>
    <name evidence="2" type="ORF">PghCCS26_47280</name>
</gene>
<dbReference type="EMBL" id="BTCL01000021">
    <property type="protein sequence ID" value="GMK47598.1"/>
    <property type="molecule type" value="Genomic_DNA"/>
</dbReference>
<dbReference type="Pfam" id="PF01381">
    <property type="entry name" value="HTH_3"/>
    <property type="match status" value="1"/>
</dbReference>
<comment type="caution">
    <text evidence="2">The sequence shown here is derived from an EMBL/GenBank/DDBJ whole genome shotgun (WGS) entry which is preliminary data.</text>
</comment>
<dbReference type="Proteomes" id="UP001285921">
    <property type="component" value="Unassembled WGS sequence"/>
</dbReference>
<evidence type="ECO:0000313" key="2">
    <source>
        <dbReference type="EMBL" id="GMK47598.1"/>
    </source>
</evidence>